<dbReference type="AlphaFoldDB" id="A0A2T2XJK8"/>
<dbReference type="InterPro" id="IPR003099">
    <property type="entry name" value="Prephen_DH"/>
</dbReference>
<dbReference type="Proteomes" id="UP000242972">
    <property type="component" value="Unassembled WGS sequence"/>
</dbReference>
<dbReference type="GO" id="GO:0004665">
    <property type="term" value="F:prephenate dehydrogenase (NADP+) activity"/>
    <property type="evidence" value="ECO:0007669"/>
    <property type="project" value="InterPro"/>
</dbReference>
<dbReference type="InterPro" id="IPR046826">
    <property type="entry name" value="PDH_N"/>
</dbReference>
<feature type="domain" description="Prephenate/arogenate dehydrogenase" evidence="4">
    <location>
        <begin position="3"/>
        <end position="280"/>
    </location>
</feature>
<dbReference type="InterPro" id="IPR050812">
    <property type="entry name" value="Preph/Arog_dehydrog"/>
</dbReference>
<evidence type="ECO:0000313" key="6">
    <source>
        <dbReference type="Proteomes" id="UP000242972"/>
    </source>
</evidence>
<evidence type="ECO:0000256" key="3">
    <source>
        <dbReference type="ARBA" id="ARBA00029440"/>
    </source>
</evidence>
<dbReference type="PANTHER" id="PTHR21363">
    <property type="entry name" value="PREPHENATE DEHYDROGENASE"/>
    <property type="match status" value="1"/>
</dbReference>
<keyword evidence="2" id="KW-0560">Oxidoreductase</keyword>
<name>A0A2T2XJK8_9FIRM</name>
<dbReference type="PANTHER" id="PTHR21363:SF0">
    <property type="entry name" value="PREPHENATE DEHYDROGENASE [NADP(+)]"/>
    <property type="match status" value="1"/>
</dbReference>
<comment type="similarity">
    <text evidence="1">Belongs to the prephenate/arogenate dehydrogenase family.</text>
</comment>
<dbReference type="Gene3D" id="3.40.50.720">
    <property type="entry name" value="NAD(P)-binding Rossmann-like Domain"/>
    <property type="match status" value="1"/>
</dbReference>
<comment type="caution">
    <text evidence="5">The sequence shown here is derived from an EMBL/GenBank/DDBJ whole genome shotgun (WGS) entry which is preliminary data.</text>
</comment>
<proteinExistence type="inferred from homology"/>
<dbReference type="GO" id="GO:0008977">
    <property type="term" value="F:prephenate dehydrogenase (NAD+) activity"/>
    <property type="evidence" value="ECO:0007669"/>
    <property type="project" value="InterPro"/>
</dbReference>
<dbReference type="GO" id="GO:0006571">
    <property type="term" value="P:tyrosine biosynthetic process"/>
    <property type="evidence" value="ECO:0007669"/>
    <property type="project" value="InterPro"/>
</dbReference>
<organism evidence="5 6">
    <name type="scientific">Sulfobacillus benefaciens</name>
    <dbReference type="NCBI Taxonomy" id="453960"/>
    <lineage>
        <taxon>Bacteria</taxon>
        <taxon>Bacillati</taxon>
        <taxon>Bacillota</taxon>
        <taxon>Clostridia</taxon>
        <taxon>Eubacteriales</taxon>
        <taxon>Clostridiales Family XVII. Incertae Sedis</taxon>
        <taxon>Sulfobacillus</taxon>
    </lineage>
</organism>
<evidence type="ECO:0000256" key="1">
    <source>
        <dbReference type="ARBA" id="ARBA00007964"/>
    </source>
</evidence>
<dbReference type="InterPro" id="IPR008927">
    <property type="entry name" value="6-PGluconate_DH-like_C_sf"/>
</dbReference>
<dbReference type="InterPro" id="IPR036291">
    <property type="entry name" value="NAD(P)-bd_dom_sf"/>
</dbReference>
<evidence type="ECO:0000256" key="2">
    <source>
        <dbReference type="ARBA" id="ARBA00023002"/>
    </source>
</evidence>
<evidence type="ECO:0000259" key="4">
    <source>
        <dbReference type="PROSITE" id="PS51176"/>
    </source>
</evidence>
<dbReference type="SUPFAM" id="SSF51735">
    <property type="entry name" value="NAD(P)-binding Rossmann-fold domains"/>
    <property type="match status" value="1"/>
</dbReference>
<sequence>MSVKIGVIGLGLIGGSIAKAWRSKGHEVYGYDNDQGSVTRAIGDGVIEPEWEWRQWVSRVDHVVVATPVATVAQWIRDITIVGREGPGVLVDISSVKTPILTALQQVSSPWQAVSFHPMAGSERRGYAASRRDLFSGFACAVIVGDLPPPPREIVSQWMTVLEMHAESVTAAEHDAMVAAVSHLPYIISATLLAAVAAENPMAGRLAGPGFRDTTRVGASDPGLWDEILRANRNEVQKALGHYQRLLAQCQEDLSQDRFPALLRDCPQKRHELVHERPII</sequence>
<gene>
    <name evidence="5" type="ORF">C7B46_04355</name>
</gene>
<reference evidence="5 6" key="1">
    <citation type="journal article" date="2014" name="BMC Genomics">
        <title>Comparison of environmental and isolate Sulfobacillus genomes reveals diverse carbon, sulfur, nitrogen, and hydrogen metabolisms.</title>
        <authorList>
            <person name="Justice N.B."/>
            <person name="Norman A."/>
            <person name="Brown C.T."/>
            <person name="Singh A."/>
            <person name="Thomas B.C."/>
            <person name="Banfield J.F."/>
        </authorList>
    </citation>
    <scope>NUCLEOTIDE SEQUENCE [LARGE SCALE GENOMIC DNA]</scope>
    <source>
        <strain evidence="5">AMDSBA4</strain>
    </source>
</reference>
<evidence type="ECO:0000313" key="5">
    <source>
        <dbReference type="EMBL" id="PSR34674.1"/>
    </source>
</evidence>
<dbReference type="PROSITE" id="PS51176">
    <property type="entry name" value="PDH_ADH"/>
    <property type="match status" value="1"/>
</dbReference>
<comment type="pathway">
    <text evidence="3">Amino-acid biosynthesis.</text>
</comment>
<dbReference type="SUPFAM" id="SSF48179">
    <property type="entry name" value="6-phosphogluconate dehydrogenase C-terminal domain-like"/>
    <property type="match status" value="1"/>
</dbReference>
<dbReference type="InterPro" id="IPR046825">
    <property type="entry name" value="PDH_C"/>
</dbReference>
<dbReference type="Pfam" id="PF02153">
    <property type="entry name" value="PDH_N"/>
    <property type="match status" value="1"/>
</dbReference>
<protein>
    <recommendedName>
        <fullName evidence="4">Prephenate/arogenate dehydrogenase domain-containing protein</fullName>
    </recommendedName>
</protein>
<dbReference type="Pfam" id="PF20463">
    <property type="entry name" value="PDH_C"/>
    <property type="match status" value="1"/>
</dbReference>
<accession>A0A2T2XJK8</accession>
<dbReference type="GO" id="GO:0070403">
    <property type="term" value="F:NAD+ binding"/>
    <property type="evidence" value="ECO:0007669"/>
    <property type="project" value="InterPro"/>
</dbReference>
<dbReference type="Gene3D" id="1.10.3660.10">
    <property type="entry name" value="6-phosphogluconate dehydrogenase C-terminal like domain"/>
    <property type="match status" value="1"/>
</dbReference>
<dbReference type="EMBL" id="PXYW01000007">
    <property type="protein sequence ID" value="PSR34674.1"/>
    <property type="molecule type" value="Genomic_DNA"/>
</dbReference>